<evidence type="ECO:0000313" key="2">
    <source>
        <dbReference type="Proteomes" id="UP000294744"/>
    </source>
</evidence>
<gene>
    <name evidence="1" type="ORF">E1161_18170</name>
</gene>
<dbReference type="EMBL" id="SMKV01000023">
    <property type="protein sequence ID" value="TDC90739.1"/>
    <property type="molecule type" value="Genomic_DNA"/>
</dbReference>
<name>A0A4R4UV44_9PSEU</name>
<sequence>MLVRDNQTIWGVAMYSFHWVPANAARHASTDRRPEGALVYPSGTAVTTLCGKVDQISDNSEIAWLWSTCPECYEAALRMARAADG</sequence>
<keyword evidence="2" id="KW-1185">Reference proteome</keyword>
<comment type="caution">
    <text evidence="1">The sequence shown here is derived from an EMBL/GenBank/DDBJ whole genome shotgun (WGS) entry which is preliminary data.</text>
</comment>
<dbReference type="InterPro" id="IPR031795">
    <property type="entry name" value="Zf-HC3"/>
</dbReference>
<organism evidence="1 2">
    <name type="scientific">Saccharopolyspora aridisoli</name>
    <dbReference type="NCBI Taxonomy" id="2530385"/>
    <lineage>
        <taxon>Bacteria</taxon>
        <taxon>Bacillati</taxon>
        <taxon>Actinomycetota</taxon>
        <taxon>Actinomycetes</taxon>
        <taxon>Pseudonocardiales</taxon>
        <taxon>Pseudonocardiaceae</taxon>
        <taxon>Saccharopolyspora</taxon>
    </lineage>
</organism>
<dbReference type="AlphaFoldDB" id="A0A4R4UV44"/>
<dbReference type="Proteomes" id="UP000294744">
    <property type="component" value="Unassembled WGS sequence"/>
</dbReference>
<evidence type="ECO:0000313" key="1">
    <source>
        <dbReference type="EMBL" id="TDC90739.1"/>
    </source>
</evidence>
<protein>
    <recommendedName>
        <fullName evidence="3">Zinc-finger domain-containing protein</fullName>
    </recommendedName>
</protein>
<dbReference type="Pfam" id="PF16827">
    <property type="entry name" value="zf-HC3"/>
    <property type="match status" value="1"/>
</dbReference>
<proteinExistence type="predicted"/>
<accession>A0A4R4UV44</accession>
<dbReference type="OrthoDB" id="3556580at2"/>
<evidence type="ECO:0008006" key="3">
    <source>
        <dbReference type="Google" id="ProtNLM"/>
    </source>
</evidence>
<reference evidence="1 2" key="1">
    <citation type="submission" date="2019-03" db="EMBL/GenBank/DDBJ databases">
        <title>Draft genome sequences of novel Actinobacteria.</title>
        <authorList>
            <person name="Sahin N."/>
            <person name="Ay H."/>
            <person name="Saygin H."/>
        </authorList>
    </citation>
    <scope>NUCLEOTIDE SEQUENCE [LARGE SCALE GENOMIC DNA]</scope>
    <source>
        <strain evidence="1 2">16K404</strain>
    </source>
</reference>